<evidence type="ECO:0000313" key="1">
    <source>
        <dbReference type="Proteomes" id="UP000235220"/>
    </source>
</evidence>
<evidence type="ECO:0000313" key="2">
    <source>
        <dbReference type="RefSeq" id="XP_018822173.2"/>
    </source>
</evidence>
<dbReference type="SUPFAM" id="SSF56219">
    <property type="entry name" value="DNase I-like"/>
    <property type="match status" value="1"/>
</dbReference>
<dbReference type="GeneID" id="108992159"/>
<dbReference type="OrthoDB" id="1301789at2759"/>
<dbReference type="Pfam" id="PF13966">
    <property type="entry name" value="zf-RVT"/>
    <property type="match status" value="1"/>
</dbReference>
<reference evidence="2" key="1">
    <citation type="submission" date="2025-08" db="UniProtKB">
        <authorList>
            <consortium name="RefSeq"/>
        </authorList>
    </citation>
    <scope>IDENTIFICATION</scope>
    <source>
        <tissue evidence="2">Leaves</tissue>
    </source>
</reference>
<dbReference type="AlphaFoldDB" id="A0A2I4ES11"/>
<dbReference type="Gene3D" id="3.60.10.10">
    <property type="entry name" value="Endonuclease/exonuclease/phosphatase"/>
    <property type="match status" value="1"/>
</dbReference>
<gene>
    <name evidence="2" type="primary">LOC108992159</name>
</gene>
<accession>A0A2I4ES11</accession>
<dbReference type="PANTHER" id="PTHR33710">
    <property type="entry name" value="BNAC02G09200D PROTEIN"/>
    <property type="match status" value="1"/>
</dbReference>
<sequence length="612" mass="70375">MNFGCRGKITQRPEPTQTKKSNETCKFELDDGILEHKFEVLGVQDRVDMGGGVDCVLVLEEGGDNAEQDEGVERSNRFEVLLEGDCDDVLHSQKDYGSDQGAQRLPWTFVYAKCAQKECKELWEHLCSISNVGVPWVVLGDFNIICSNEKRVGGRSRPISAMEDFNECINNCGLIDFRLDGRQLSWCNGQLGMAISWARLDRVLVNNVFVSKFGEATVHLLCRRTSDHLPILLQLTSSFVRYGPAPFQFQNMWASHVDFLKVVANSWKESIVCGSGLFTLAGKLKRLKFKLRSWNREVFGRVDGTIHELEVHLEVLEGVLHSNFYEAIEEEYLVTKRMRNLCVKEMKLPNGLVLDLPERVHDEAVRYFEEFLSHDGMGSLPNLDFLFQQALTTSEFSWNIVSDDVMEAVREFFMSNELLRFYSSLFIVLIPKVKNLQSFDKFRPISLCKGSLCEEVEEIEDLNVKLRDLVVNERWDVDRLELLLGAQKMEQVGSSRNAKDILLWLPEKNGLFSTKSAWNFIRLRMPKFDWEKWIWNSLLPKKISICLWKATFSCFSVDEQVRFSNVKTLFFADLRVLQRMDLSIVKERSLKVQNLFNVVSLQFLGPVDGFVG</sequence>
<dbReference type="Proteomes" id="UP000235220">
    <property type="component" value="Chromosome 16"/>
</dbReference>
<dbReference type="InterPro" id="IPR036691">
    <property type="entry name" value="Endo/exonu/phosph_ase_sf"/>
</dbReference>
<dbReference type="RefSeq" id="XP_018822173.2">
    <property type="nucleotide sequence ID" value="XM_018966628.2"/>
</dbReference>
<proteinExistence type="predicted"/>
<organism evidence="1 2">
    <name type="scientific">Juglans regia</name>
    <name type="common">English walnut</name>
    <dbReference type="NCBI Taxonomy" id="51240"/>
    <lineage>
        <taxon>Eukaryota</taxon>
        <taxon>Viridiplantae</taxon>
        <taxon>Streptophyta</taxon>
        <taxon>Embryophyta</taxon>
        <taxon>Tracheophyta</taxon>
        <taxon>Spermatophyta</taxon>
        <taxon>Magnoliopsida</taxon>
        <taxon>eudicotyledons</taxon>
        <taxon>Gunneridae</taxon>
        <taxon>Pentapetalae</taxon>
        <taxon>rosids</taxon>
        <taxon>fabids</taxon>
        <taxon>Fagales</taxon>
        <taxon>Juglandaceae</taxon>
        <taxon>Juglans</taxon>
    </lineage>
</organism>
<protein>
    <submittedName>
        <fullName evidence="2">Uncharacterized protein LOC108992159</fullName>
    </submittedName>
</protein>
<keyword evidence="1" id="KW-1185">Reference proteome</keyword>
<dbReference type="PANTHER" id="PTHR33710:SF13">
    <property type="entry name" value="ENDONUCLEASE_EXONUCLEASE_PHOSPHATASE FAMILY PROTEIN"/>
    <property type="match status" value="1"/>
</dbReference>
<dbReference type="KEGG" id="jre:108992159"/>
<name>A0A2I4ES11_JUGRE</name>
<dbReference type="Gramene" id="Jr16_03520_p1">
    <property type="protein sequence ID" value="cds.Jr16_03520_p1"/>
    <property type="gene ID" value="Jr16_03520"/>
</dbReference>
<dbReference type="InterPro" id="IPR026960">
    <property type="entry name" value="RVT-Znf"/>
</dbReference>